<gene>
    <name evidence="3" type="ORF">SAMN02745132_02930</name>
</gene>
<keyword evidence="3" id="KW-0540">Nuclease</keyword>
<feature type="compositionally biased region" description="Basic and acidic residues" evidence="2">
    <location>
        <begin position="250"/>
        <end position="261"/>
    </location>
</feature>
<dbReference type="AlphaFoldDB" id="A0A1T4V127"/>
<dbReference type="EMBL" id="FUXU01000040">
    <property type="protein sequence ID" value="SKA58361.1"/>
    <property type="molecule type" value="Genomic_DNA"/>
</dbReference>
<keyword evidence="3" id="KW-0269">Exonuclease</keyword>
<dbReference type="SUPFAM" id="SSF52540">
    <property type="entry name" value="P-loop containing nucleoside triphosphate hydrolases"/>
    <property type="match status" value="1"/>
</dbReference>
<dbReference type="Pfam" id="PF13558">
    <property type="entry name" value="SbcC_Walker_B"/>
    <property type="match status" value="1"/>
</dbReference>
<feature type="compositionally biased region" description="Basic and acidic residues" evidence="2">
    <location>
        <begin position="269"/>
        <end position="288"/>
    </location>
</feature>
<keyword evidence="1" id="KW-0175">Coiled coil</keyword>
<sequence>MKILSLRFKNLNSLKGEWKIDFTHAPFSDNGLFAITGATGAGKTTLLDAVCLALYHQTPRLGLISTSSNEIMTRGTAECSAEVEFEVKGHPYRAFWSMRRSRGKADGNLQQADVELVDAKTDKVLATQVKQKNELVERITGLDFSRFTKSMMLSQGEFAAFLNAKENERAELLEELTGTEIYGRISEKVHERFSAAKLALSQKEAEAKGVQLLSAEALSELESAQTDVDASLKSKREKQAELAAHLAWWKEHQKSHQEKTQAEAQQSDAETKWKDANPRLDKLEQSEPAEKLRMPYERWQTAMNSAESASVALSAKQNVLQSTTEKSAQADQALLKASDTLTLVKAQQRELETLVSEHVLPLDTDIKHQSQRHQELSLQNSGLTNKQGELTVSQSKIAEQLDAKNGELETVTTYLSKHQSAGQLKQYLGQWAQMGQQLSQEQNAIAGMQKQEGELTASLHADSERAVSADKEKQAAYTQSENAKQAWEVQQQAFSKATENGDVETLDKQRELLNTQLSVHMQLSQWLQQWLEIDKDCAEKRHVLAEQTLLSKAFEQDVTALRQQYKDKKQLIDALSKLVCQEEHLAQYRAALQPHEACPLCGATEHPALLGAVLDVSDTLQQKAAAEMELKELENIGKETGMKLEVCKRYINELEKHLARNQQQQVALRDNWVNTASSINLSVTIDQQDAFAAFNDEQLRARDALTQTLASLKTQEKTLQQTKQQWDDAARLLASTDQALSLLSLSVENKQREVQKLTADKGKKQDYLETLQSVLSQQILESGYTPPEDSALTAWLEARSQDAEAWDQNNRRKDILAKEVALLEVELANCVKDLNALAEQQHALQSDINALLSTLESAKAKRAEIFGNKLIDEEKRRFTEQTEQTENAYKAAQSQAQQCQGDLRAIQAEVTSQTQTLENLTAEFNTKSVQWEESLSASPFDALEAFQSALLPEDEKQQMLAEKRGLENALEGAKVLLLKAMQHVQDVLAHEHATEWQTVAMETVESDAEVHSEQLHQLVKRSGEISNELASDKQRRENQQALFAEIERLRTAYDDIHYLHSLIGSQKGDKFRKFAQGLTLDNLVYLANKQLDRIHGRYQLNRKQGEGLELSVLDTWQGDIERDTKTLSGGESFLVSLALALALSDLVSHKTSIDSLFLDEGFGTLDSETLDVALDALDNLNASGKMIGVISHIEAMKERIPTQLKVSKKTGLGISELERVYRVDQA</sequence>
<protein>
    <submittedName>
        <fullName evidence="3">Exonuclease SbcC</fullName>
    </submittedName>
</protein>
<evidence type="ECO:0000313" key="3">
    <source>
        <dbReference type="EMBL" id="SKA58361.1"/>
    </source>
</evidence>
<accession>A0A1T4V127</accession>
<evidence type="ECO:0000256" key="2">
    <source>
        <dbReference type="SAM" id="MobiDB-lite"/>
    </source>
</evidence>
<dbReference type="GO" id="GO:0016887">
    <property type="term" value="F:ATP hydrolysis activity"/>
    <property type="evidence" value="ECO:0007669"/>
    <property type="project" value="InterPro"/>
</dbReference>
<dbReference type="GO" id="GO:0004527">
    <property type="term" value="F:exonuclease activity"/>
    <property type="evidence" value="ECO:0007669"/>
    <property type="project" value="UniProtKB-KW"/>
</dbReference>
<keyword evidence="3" id="KW-0378">Hydrolase</keyword>
<dbReference type="GO" id="GO:0006302">
    <property type="term" value="P:double-strand break repair"/>
    <property type="evidence" value="ECO:0007669"/>
    <property type="project" value="InterPro"/>
</dbReference>
<feature type="coiled-coil region" evidence="1">
    <location>
        <begin position="616"/>
        <end position="671"/>
    </location>
</feature>
<reference evidence="4" key="1">
    <citation type="submission" date="2017-02" db="EMBL/GenBank/DDBJ databases">
        <authorList>
            <person name="Varghese N."/>
            <person name="Submissions S."/>
        </authorList>
    </citation>
    <scope>NUCLEOTIDE SEQUENCE [LARGE SCALE GENOMIC DNA]</scope>
    <source>
        <strain evidence="4">DSM 22720</strain>
    </source>
</reference>
<dbReference type="Proteomes" id="UP000190162">
    <property type="component" value="Unassembled WGS sequence"/>
</dbReference>
<feature type="region of interest" description="Disordered" evidence="2">
    <location>
        <begin position="250"/>
        <end position="288"/>
    </location>
</feature>
<dbReference type="PANTHER" id="PTHR32114:SF2">
    <property type="entry name" value="ABC TRANSPORTER ABCH.3"/>
    <property type="match status" value="1"/>
</dbReference>
<dbReference type="OrthoDB" id="9795626at2"/>
<organism evidence="3 4">
    <name type="scientific">Enterovibrio nigricans DSM 22720</name>
    <dbReference type="NCBI Taxonomy" id="1121868"/>
    <lineage>
        <taxon>Bacteria</taxon>
        <taxon>Pseudomonadati</taxon>
        <taxon>Pseudomonadota</taxon>
        <taxon>Gammaproteobacteria</taxon>
        <taxon>Vibrionales</taxon>
        <taxon>Vibrionaceae</taxon>
        <taxon>Enterovibrio</taxon>
    </lineage>
</organism>
<evidence type="ECO:0000313" key="4">
    <source>
        <dbReference type="Proteomes" id="UP000190162"/>
    </source>
</evidence>
<dbReference type="InterPro" id="IPR027417">
    <property type="entry name" value="P-loop_NTPase"/>
</dbReference>
<feature type="coiled-coil region" evidence="1">
    <location>
        <begin position="875"/>
        <end position="923"/>
    </location>
</feature>
<proteinExistence type="predicted"/>
<evidence type="ECO:0000256" key="1">
    <source>
        <dbReference type="SAM" id="Coils"/>
    </source>
</evidence>
<feature type="coiled-coil region" evidence="1">
    <location>
        <begin position="695"/>
        <end position="760"/>
    </location>
</feature>
<dbReference type="RefSeq" id="WP_078753196.1">
    <property type="nucleotide sequence ID" value="NZ_FUXU01000040.1"/>
</dbReference>
<keyword evidence="4" id="KW-1185">Reference proteome</keyword>
<dbReference type="PANTHER" id="PTHR32114">
    <property type="entry name" value="ABC TRANSPORTER ABCH.3"/>
    <property type="match status" value="1"/>
</dbReference>
<name>A0A1T4V127_9GAMM</name>
<dbReference type="Gene3D" id="3.40.50.300">
    <property type="entry name" value="P-loop containing nucleotide triphosphate hydrolases"/>
    <property type="match status" value="2"/>
</dbReference>